<feature type="domain" description="Electron transfer flavoprotein alpha/beta-subunit N-terminal" evidence="2">
    <location>
        <begin position="1"/>
        <end position="189"/>
    </location>
</feature>
<evidence type="ECO:0000313" key="3">
    <source>
        <dbReference type="EMBL" id="SVA80934.1"/>
    </source>
</evidence>
<dbReference type="InterPro" id="IPR001308">
    <property type="entry name" value="ETF_a/FixB"/>
</dbReference>
<name>A0A381YVE4_9ZZZZ</name>
<dbReference type="SMART" id="SM00893">
    <property type="entry name" value="ETF"/>
    <property type="match status" value="1"/>
</dbReference>
<dbReference type="EMBL" id="UINC01019149">
    <property type="protein sequence ID" value="SVA80934.1"/>
    <property type="molecule type" value="Genomic_DNA"/>
</dbReference>
<dbReference type="InterPro" id="IPR014730">
    <property type="entry name" value="ETF_a/b_N"/>
</dbReference>
<dbReference type="GO" id="GO:0033539">
    <property type="term" value="P:fatty acid beta-oxidation using acyl-CoA dehydrogenase"/>
    <property type="evidence" value="ECO:0007669"/>
    <property type="project" value="TreeGrafter"/>
</dbReference>
<feature type="non-terminal residue" evidence="3">
    <location>
        <position position="1"/>
    </location>
</feature>
<sequence length="309" mass="31779">MLVLCDHDRGTLVDASLEALTFGRDLATRAGVSCEAVVIGKGAEEAAGQLAAYGATVVHLASHEVLTDFGPEAWGETLAQLVASSGASIVTACGTDRGNEVLAQVAARLDEPFVANCREVDPSDDTWSMTRVQWGGSLLEDVTLAAGHKIVSVAHHAVEAAPASEPAAGTVTAFSPDLDASLARTVVTDRVVLSRGITLATAPVVVGGGRGVGSAEAFAPLEELAAELGGVVGCSRAVTNNGWRPHSDQVGQTGTRIAPQVYIASGISGAIQHWVGAMASKHILAINTDREANIVIRADWAVIGDLHKV</sequence>
<gene>
    <name evidence="3" type="ORF">METZ01_LOCUS133788</name>
</gene>
<accession>A0A381YVE4</accession>
<dbReference type="PIRSF" id="PIRSF000089">
    <property type="entry name" value="Electra_flavoP_a"/>
    <property type="match status" value="1"/>
</dbReference>
<dbReference type="Gene3D" id="3.40.50.1220">
    <property type="entry name" value="TPP-binding domain"/>
    <property type="match status" value="1"/>
</dbReference>
<dbReference type="AlphaFoldDB" id="A0A381YVE4"/>
<reference evidence="3" key="1">
    <citation type="submission" date="2018-05" db="EMBL/GenBank/DDBJ databases">
        <authorList>
            <person name="Lanie J.A."/>
            <person name="Ng W.-L."/>
            <person name="Kazmierczak K.M."/>
            <person name="Andrzejewski T.M."/>
            <person name="Davidsen T.M."/>
            <person name="Wayne K.J."/>
            <person name="Tettelin H."/>
            <person name="Glass J.I."/>
            <person name="Rusch D."/>
            <person name="Podicherti R."/>
            <person name="Tsui H.-C.T."/>
            <person name="Winkler M.E."/>
        </authorList>
    </citation>
    <scope>NUCLEOTIDE SEQUENCE</scope>
</reference>
<dbReference type="PANTHER" id="PTHR43153">
    <property type="entry name" value="ELECTRON TRANSFER FLAVOPROTEIN ALPHA"/>
    <property type="match status" value="1"/>
</dbReference>
<protein>
    <recommendedName>
        <fullName evidence="2">Electron transfer flavoprotein alpha/beta-subunit N-terminal domain-containing protein</fullName>
    </recommendedName>
</protein>
<dbReference type="InterPro" id="IPR029035">
    <property type="entry name" value="DHS-like_NAD/FAD-binding_dom"/>
</dbReference>
<feature type="non-terminal residue" evidence="3">
    <location>
        <position position="309"/>
    </location>
</feature>
<organism evidence="3">
    <name type="scientific">marine metagenome</name>
    <dbReference type="NCBI Taxonomy" id="408172"/>
    <lineage>
        <taxon>unclassified sequences</taxon>
        <taxon>metagenomes</taxon>
        <taxon>ecological metagenomes</taxon>
    </lineage>
</organism>
<dbReference type="InterPro" id="IPR014729">
    <property type="entry name" value="Rossmann-like_a/b/a_fold"/>
</dbReference>
<comment type="similarity">
    <text evidence="1">Belongs to the ETF alpha-subunit/FixB family.</text>
</comment>
<dbReference type="PANTHER" id="PTHR43153:SF1">
    <property type="entry name" value="ELECTRON TRANSFER FLAVOPROTEIN SUBUNIT ALPHA, MITOCHONDRIAL"/>
    <property type="match status" value="1"/>
</dbReference>
<dbReference type="Pfam" id="PF00766">
    <property type="entry name" value="ETF_alpha"/>
    <property type="match status" value="1"/>
</dbReference>
<dbReference type="InterPro" id="IPR014731">
    <property type="entry name" value="ETF_asu_C"/>
</dbReference>
<dbReference type="Gene3D" id="3.40.50.620">
    <property type="entry name" value="HUPs"/>
    <property type="match status" value="1"/>
</dbReference>
<dbReference type="GO" id="GO:0050660">
    <property type="term" value="F:flavin adenine dinucleotide binding"/>
    <property type="evidence" value="ECO:0007669"/>
    <property type="project" value="InterPro"/>
</dbReference>
<evidence type="ECO:0000256" key="1">
    <source>
        <dbReference type="ARBA" id="ARBA00005817"/>
    </source>
</evidence>
<dbReference type="Pfam" id="PF01012">
    <property type="entry name" value="ETF"/>
    <property type="match status" value="1"/>
</dbReference>
<evidence type="ECO:0000259" key="2">
    <source>
        <dbReference type="SMART" id="SM00893"/>
    </source>
</evidence>
<dbReference type="SUPFAM" id="SSF52402">
    <property type="entry name" value="Adenine nucleotide alpha hydrolases-like"/>
    <property type="match status" value="1"/>
</dbReference>
<proteinExistence type="inferred from homology"/>
<dbReference type="SUPFAM" id="SSF52467">
    <property type="entry name" value="DHS-like NAD/FAD-binding domain"/>
    <property type="match status" value="1"/>
</dbReference>
<dbReference type="GO" id="GO:0009055">
    <property type="term" value="F:electron transfer activity"/>
    <property type="evidence" value="ECO:0007669"/>
    <property type="project" value="InterPro"/>
</dbReference>